<dbReference type="InterPro" id="IPR036388">
    <property type="entry name" value="WH-like_DNA-bd_sf"/>
</dbReference>
<keyword evidence="3" id="KW-0285">Flavoprotein</keyword>
<evidence type="ECO:0000256" key="4">
    <source>
        <dbReference type="ARBA" id="ARBA00022723"/>
    </source>
</evidence>
<dbReference type="SUPFAM" id="SSF51905">
    <property type="entry name" value="FAD/NAD(P)-binding domain"/>
    <property type="match status" value="1"/>
</dbReference>
<keyword evidence="6" id="KW-0274">FAD</keyword>
<dbReference type="PROSITE" id="PS50934">
    <property type="entry name" value="SWIRM"/>
    <property type="match status" value="1"/>
</dbReference>
<evidence type="ECO:0000256" key="5">
    <source>
        <dbReference type="ARBA" id="ARBA00022771"/>
    </source>
</evidence>
<dbReference type="Proteomes" id="UP000275408">
    <property type="component" value="Unassembled WGS sequence"/>
</dbReference>
<keyword evidence="4" id="KW-0479">Metal-binding</keyword>
<dbReference type="PROSITE" id="PS51050">
    <property type="entry name" value="ZF_CW"/>
    <property type="match status" value="1"/>
</dbReference>
<reference evidence="11 12" key="1">
    <citation type="journal article" date="2018" name="Sci. Rep.">
        <title>Comparative analysis of the Pocillopora damicornis genome highlights role of immune system in coral evolution.</title>
        <authorList>
            <person name="Cunning R."/>
            <person name="Bay R.A."/>
            <person name="Gillette P."/>
            <person name="Baker A.C."/>
            <person name="Traylor-Knowles N."/>
        </authorList>
    </citation>
    <scope>NUCLEOTIDE SEQUENCE [LARGE SCALE GENOMIC DNA]</scope>
    <source>
        <strain evidence="11">RSMAS</strain>
        <tissue evidence="11">Whole animal</tissue>
    </source>
</reference>
<keyword evidence="8" id="KW-0560">Oxidoreductase</keyword>
<sequence length="712" mass="79666">MYRSFKNGYEAYTQWKLDWSSIGKKEANIKVYVSEMIMPFWVQCVSCSKWREFPEKELTPDNIKSWKCSSPAAIVTNKEKGKKKAVSPCGIPEDERVSAVNSAKWLESLTEPPLLQNCPAAQFLGSYFPDGVGLSPTSNTWGCRVEDSAGYVQLFYHPENPHTAYNIRPDVMEPEEEETFPEYIRQPMLYLALRNVILSLWTLKHKEFLTPDKCAQHIIVRGLIRVLMVTEAKRVLFFLTKKGFVNHGILGDVPNVLSTPKATRLSVIVIGAGAAGLAAARHLATFGIKVTVIESRDRIGGRVWDDTHSLGCCVGTGAQILNGCVNNPISVLCEQAGLPMHHITSKCDLLTEEGHCVDVSTDSKVEFHFNALLDAIAENREEASEDKSLEDKVQEMHSLFLEETQVSFSELEEKLLQFHLGNLEFSCAAPLSKVSSMSWDQNEELPQFCGDHTLLQHGFGVLLDKLAENLDTKLQYEVKEINYKSKRVIITSSDGRQLTADKVIVTVPLFLLKSGKLKFIPALPMRKQAAISNLGAGLIEKVILKFKYNFWEKVVQEADFFGHVPQSHKGRGHCGLFYNLSKKGSEKGKKTSHVLMTVLCGETALQAQTMTDKEVVDSCMNILRKLFTYKIPDPQAYLVTHWGKDPYSGMAYSYIPIGSTGEEYDHMASEVDDKLYFAGEATNRQFPQTVTGAYLSGIREADKIISSLETET</sequence>
<dbReference type="PRINTS" id="PR00419">
    <property type="entry name" value="ADXRDTASE"/>
</dbReference>
<dbReference type="Gene3D" id="3.90.660.10">
    <property type="match status" value="1"/>
</dbReference>
<evidence type="ECO:0000313" key="12">
    <source>
        <dbReference type="Proteomes" id="UP000275408"/>
    </source>
</evidence>
<dbReference type="OrthoDB" id="5947861at2759"/>
<evidence type="ECO:0000256" key="1">
    <source>
        <dbReference type="ARBA" id="ARBA00001974"/>
    </source>
</evidence>
<evidence type="ECO:0000313" key="11">
    <source>
        <dbReference type="EMBL" id="RMX55294.1"/>
    </source>
</evidence>
<protein>
    <recommendedName>
        <fullName evidence="13">SWIRM domain-containing protein</fullName>
    </recommendedName>
</protein>
<evidence type="ECO:0000256" key="6">
    <source>
        <dbReference type="ARBA" id="ARBA00022827"/>
    </source>
</evidence>
<feature type="domain" description="CW-type" evidence="10">
    <location>
        <begin position="35"/>
        <end position="97"/>
    </location>
</feature>
<dbReference type="InterPro" id="IPR009057">
    <property type="entry name" value="Homeodomain-like_sf"/>
</dbReference>
<evidence type="ECO:0000256" key="7">
    <source>
        <dbReference type="ARBA" id="ARBA00022833"/>
    </source>
</evidence>
<dbReference type="STRING" id="46731.A0A3M6UP40"/>
<keyword evidence="7" id="KW-0862">Zinc</keyword>
<dbReference type="Gene3D" id="3.50.50.60">
    <property type="entry name" value="FAD/NAD(P)-binding domain"/>
    <property type="match status" value="1"/>
</dbReference>
<evidence type="ECO:0000259" key="9">
    <source>
        <dbReference type="PROSITE" id="PS50934"/>
    </source>
</evidence>
<dbReference type="InterPro" id="IPR050281">
    <property type="entry name" value="Flavin_monoamine_oxidase"/>
</dbReference>
<dbReference type="SUPFAM" id="SSF54373">
    <property type="entry name" value="FAD-linked reductases, C-terminal domain"/>
    <property type="match status" value="1"/>
</dbReference>
<comment type="caution">
    <text evidence="11">The sequence shown here is derived from an EMBL/GenBank/DDBJ whole genome shotgun (WGS) entry which is preliminary data.</text>
</comment>
<dbReference type="AlphaFoldDB" id="A0A3M6UP40"/>
<dbReference type="InterPro" id="IPR007526">
    <property type="entry name" value="SWIRM"/>
</dbReference>
<evidence type="ECO:0000256" key="3">
    <source>
        <dbReference type="ARBA" id="ARBA00022630"/>
    </source>
</evidence>
<dbReference type="PANTHER" id="PTHR10742">
    <property type="entry name" value="FLAVIN MONOAMINE OXIDASE"/>
    <property type="match status" value="1"/>
</dbReference>
<comment type="similarity">
    <text evidence="2">Belongs to the flavin monoamine oxidase family.</text>
</comment>
<dbReference type="EMBL" id="RCHS01001090">
    <property type="protein sequence ID" value="RMX55294.1"/>
    <property type="molecule type" value="Genomic_DNA"/>
</dbReference>
<proteinExistence type="inferred from homology"/>
<dbReference type="Gene3D" id="3.30.40.100">
    <property type="match status" value="1"/>
</dbReference>
<organism evidence="11 12">
    <name type="scientific">Pocillopora damicornis</name>
    <name type="common">Cauliflower coral</name>
    <name type="synonym">Millepora damicornis</name>
    <dbReference type="NCBI Taxonomy" id="46731"/>
    <lineage>
        <taxon>Eukaryota</taxon>
        <taxon>Metazoa</taxon>
        <taxon>Cnidaria</taxon>
        <taxon>Anthozoa</taxon>
        <taxon>Hexacorallia</taxon>
        <taxon>Scleractinia</taxon>
        <taxon>Astrocoeniina</taxon>
        <taxon>Pocilloporidae</taxon>
        <taxon>Pocillopora</taxon>
    </lineage>
</organism>
<dbReference type="SUPFAM" id="SSF46689">
    <property type="entry name" value="Homeodomain-like"/>
    <property type="match status" value="1"/>
</dbReference>
<dbReference type="GO" id="GO:0008270">
    <property type="term" value="F:zinc ion binding"/>
    <property type="evidence" value="ECO:0007669"/>
    <property type="project" value="UniProtKB-KW"/>
</dbReference>
<evidence type="ECO:0000259" key="10">
    <source>
        <dbReference type="PROSITE" id="PS51050"/>
    </source>
</evidence>
<dbReference type="InterPro" id="IPR036188">
    <property type="entry name" value="FAD/NAD-bd_sf"/>
</dbReference>
<dbReference type="Pfam" id="PF07496">
    <property type="entry name" value="zf-CW"/>
    <property type="match status" value="1"/>
</dbReference>
<keyword evidence="5" id="KW-0863">Zinc-finger</keyword>
<comment type="cofactor">
    <cofactor evidence="1">
        <name>FAD</name>
        <dbReference type="ChEBI" id="CHEBI:57692"/>
    </cofactor>
</comment>
<evidence type="ECO:0000256" key="2">
    <source>
        <dbReference type="ARBA" id="ARBA00005995"/>
    </source>
</evidence>
<dbReference type="GO" id="GO:0140682">
    <property type="term" value="F:FAD-dependent H3K4me/H3K4me3 demethylase activity"/>
    <property type="evidence" value="ECO:0007669"/>
    <property type="project" value="UniProtKB-ARBA"/>
</dbReference>
<dbReference type="Pfam" id="PF01593">
    <property type="entry name" value="Amino_oxidase"/>
    <property type="match status" value="1"/>
</dbReference>
<dbReference type="PANTHER" id="PTHR10742:SF410">
    <property type="entry name" value="LYSINE-SPECIFIC HISTONE DEMETHYLASE 2"/>
    <property type="match status" value="1"/>
</dbReference>
<dbReference type="InterPro" id="IPR011124">
    <property type="entry name" value="Znf_CW"/>
</dbReference>
<accession>A0A3M6UP40</accession>
<name>A0A3M6UP40_POCDA</name>
<evidence type="ECO:0000256" key="8">
    <source>
        <dbReference type="ARBA" id="ARBA00023002"/>
    </source>
</evidence>
<keyword evidence="12" id="KW-1185">Reference proteome</keyword>
<gene>
    <name evidence="11" type="ORF">pdam_00017800</name>
</gene>
<dbReference type="Gene3D" id="1.10.10.10">
    <property type="entry name" value="Winged helix-like DNA-binding domain superfamily/Winged helix DNA-binding domain"/>
    <property type="match status" value="1"/>
</dbReference>
<feature type="domain" description="SWIRM" evidence="9">
    <location>
        <begin position="158"/>
        <end position="256"/>
    </location>
</feature>
<evidence type="ECO:0008006" key="13">
    <source>
        <dbReference type="Google" id="ProtNLM"/>
    </source>
</evidence>
<dbReference type="Pfam" id="PF04433">
    <property type="entry name" value="SWIRM"/>
    <property type="match status" value="1"/>
</dbReference>
<dbReference type="InterPro" id="IPR002937">
    <property type="entry name" value="Amino_oxidase"/>
</dbReference>